<dbReference type="InterPro" id="IPR016036">
    <property type="entry name" value="Malonyl_transacylase_ACP-bd"/>
</dbReference>
<comment type="function">
    <text evidence="4">Involved in production of the polyketide antibiotic thailandamide.</text>
</comment>
<evidence type="ECO:0000256" key="3">
    <source>
        <dbReference type="ARBA" id="ARBA00022679"/>
    </source>
</evidence>
<dbReference type="Pfam" id="PF02801">
    <property type="entry name" value="Ketoacyl-synt_C"/>
    <property type="match status" value="3"/>
</dbReference>
<dbReference type="SMART" id="SM00826">
    <property type="entry name" value="PKS_DH"/>
    <property type="match status" value="1"/>
</dbReference>
<dbReference type="Gene3D" id="3.40.47.10">
    <property type="match status" value="3"/>
</dbReference>
<dbReference type="Gene3D" id="3.40.366.10">
    <property type="entry name" value="Malonyl-Coenzyme A Acyl Carrier Protein, domain 2"/>
    <property type="match status" value="2"/>
</dbReference>
<dbReference type="Pfam" id="PF21089">
    <property type="entry name" value="PKS_DH_N"/>
    <property type="match status" value="1"/>
</dbReference>
<dbReference type="SMART" id="SM00823">
    <property type="entry name" value="PKS_PP"/>
    <property type="match status" value="3"/>
</dbReference>
<dbReference type="Pfam" id="PF14765">
    <property type="entry name" value="PS-DH"/>
    <property type="match status" value="1"/>
</dbReference>
<organism evidence="10 11">
    <name type="scientific">Enhygromyxa salina</name>
    <dbReference type="NCBI Taxonomy" id="215803"/>
    <lineage>
        <taxon>Bacteria</taxon>
        <taxon>Pseudomonadati</taxon>
        <taxon>Myxococcota</taxon>
        <taxon>Polyangia</taxon>
        <taxon>Nannocystales</taxon>
        <taxon>Nannocystaceae</taxon>
        <taxon>Enhygromyxa</taxon>
    </lineage>
</organism>
<feature type="domain" description="Ketosynthase family 3 (KS3)" evidence="8">
    <location>
        <begin position="1"/>
        <end position="382"/>
    </location>
</feature>
<keyword evidence="2" id="KW-0597">Phosphoprotein</keyword>
<feature type="domain" description="Ketosynthase family 3 (KS3)" evidence="8">
    <location>
        <begin position="957"/>
        <end position="1385"/>
    </location>
</feature>
<evidence type="ECO:0000313" key="11">
    <source>
        <dbReference type="Proteomes" id="UP000031599"/>
    </source>
</evidence>
<dbReference type="InterPro" id="IPR014031">
    <property type="entry name" value="Ketoacyl_synth_C"/>
</dbReference>
<dbReference type="PROSITE" id="PS00606">
    <property type="entry name" value="KS3_1"/>
    <property type="match status" value="2"/>
</dbReference>
<dbReference type="FunFam" id="3.40.47.10:FF:000019">
    <property type="entry name" value="Polyketide synthase type I"/>
    <property type="match status" value="2"/>
</dbReference>
<feature type="active site" description="Proton donor; for dehydratase activity" evidence="5">
    <location>
        <position position="2769"/>
    </location>
</feature>
<dbReference type="InterPro" id="IPR049552">
    <property type="entry name" value="PKS_DH_N"/>
</dbReference>
<feature type="region of interest" description="N-terminal hotdog fold" evidence="5">
    <location>
        <begin position="2564"/>
        <end position="2692"/>
    </location>
</feature>
<evidence type="ECO:0000259" key="7">
    <source>
        <dbReference type="PROSITE" id="PS50075"/>
    </source>
</evidence>
<dbReference type="GO" id="GO:0006633">
    <property type="term" value="P:fatty acid biosynthetic process"/>
    <property type="evidence" value="ECO:0007669"/>
    <property type="project" value="InterPro"/>
</dbReference>
<evidence type="ECO:0000259" key="8">
    <source>
        <dbReference type="PROSITE" id="PS52004"/>
    </source>
</evidence>
<dbReference type="GO" id="GO:0031177">
    <property type="term" value="F:phosphopantetheine binding"/>
    <property type="evidence" value="ECO:0007669"/>
    <property type="project" value="InterPro"/>
</dbReference>
<dbReference type="CDD" id="cd00833">
    <property type="entry name" value="PKS"/>
    <property type="match status" value="3"/>
</dbReference>
<evidence type="ECO:0000256" key="2">
    <source>
        <dbReference type="ARBA" id="ARBA00022553"/>
    </source>
</evidence>
<feature type="region of interest" description="Disordered" evidence="6">
    <location>
        <begin position="1965"/>
        <end position="1984"/>
    </location>
</feature>
<evidence type="ECO:0000256" key="5">
    <source>
        <dbReference type="PROSITE-ProRule" id="PRU01363"/>
    </source>
</evidence>
<dbReference type="InterPro" id="IPR050091">
    <property type="entry name" value="PKS_NRPS_Biosynth_Enz"/>
</dbReference>
<dbReference type="SUPFAM" id="SSF47336">
    <property type="entry name" value="ACP-like"/>
    <property type="match status" value="3"/>
</dbReference>
<dbReference type="GO" id="GO:0004315">
    <property type="term" value="F:3-oxoacyl-[acyl-carrier-protein] synthase activity"/>
    <property type="evidence" value="ECO:0007669"/>
    <property type="project" value="InterPro"/>
</dbReference>
<dbReference type="PANTHER" id="PTHR43775">
    <property type="entry name" value="FATTY ACID SYNTHASE"/>
    <property type="match status" value="1"/>
</dbReference>
<dbReference type="InterPro" id="IPR049900">
    <property type="entry name" value="PKS_mFAS_DH"/>
</dbReference>
<dbReference type="InterPro" id="IPR020807">
    <property type="entry name" value="PKS_DH"/>
</dbReference>
<dbReference type="Gene3D" id="3.30.70.3290">
    <property type="match status" value="3"/>
</dbReference>
<dbReference type="InterPro" id="IPR049551">
    <property type="entry name" value="PKS_DH_C"/>
</dbReference>
<feature type="domain" description="Ketosynthase family 3 (KS3)" evidence="8">
    <location>
        <begin position="1988"/>
        <end position="2410"/>
    </location>
</feature>
<evidence type="ECO:0000256" key="6">
    <source>
        <dbReference type="SAM" id="MobiDB-lite"/>
    </source>
</evidence>
<dbReference type="InterPro" id="IPR036736">
    <property type="entry name" value="ACP-like_sf"/>
</dbReference>
<feature type="domain" description="Carrier" evidence="7">
    <location>
        <begin position="1883"/>
        <end position="1958"/>
    </location>
</feature>
<dbReference type="InterPro" id="IPR014043">
    <property type="entry name" value="Acyl_transferase_dom"/>
</dbReference>
<dbReference type="SMART" id="SM00827">
    <property type="entry name" value="PKS_AT"/>
    <property type="match status" value="2"/>
</dbReference>
<evidence type="ECO:0000256" key="4">
    <source>
        <dbReference type="ARBA" id="ARBA00054155"/>
    </source>
</evidence>
<name>A0A0C2D250_9BACT</name>
<evidence type="ECO:0000259" key="9">
    <source>
        <dbReference type="PROSITE" id="PS52019"/>
    </source>
</evidence>
<dbReference type="InterPro" id="IPR006162">
    <property type="entry name" value="Ppantetheine_attach_site"/>
</dbReference>
<reference evidence="10 11" key="1">
    <citation type="submission" date="2014-12" db="EMBL/GenBank/DDBJ databases">
        <title>Genome assembly of Enhygromyxa salina DSM 15201.</title>
        <authorList>
            <person name="Sharma G."/>
            <person name="Subramanian S."/>
        </authorList>
    </citation>
    <scope>NUCLEOTIDE SEQUENCE [LARGE SCALE GENOMIC DNA]</scope>
    <source>
        <strain evidence="10 11">DSM 15201</strain>
    </source>
</reference>
<dbReference type="SMART" id="SM01294">
    <property type="entry name" value="PKS_PP_betabranch"/>
    <property type="match status" value="1"/>
</dbReference>
<dbReference type="PROSITE" id="PS00012">
    <property type="entry name" value="PHOSPHOPANTETHEINE"/>
    <property type="match status" value="1"/>
</dbReference>
<gene>
    <name evidence="10" type="ORF">DB30_03388</name>
</gene>
<evidence type="ECO:0000313" key="10">
    <source>
        <dbReference type="EMBL" id="KIG17331.1"/>
    </source>
</evidence>
<dbReference type="Pfam" id="PF00109">
    <property type="entry name" value="ketoacyl-synt"/>
    <property type="match status" value="3"/>
</dbReference>
<evidence type="ECO:0000256" key="1">
    <source>
        <dbReference type="ARBA" id="ARBA00022450"/>
    </source>
</evidence>
<feature type="active site" description="Proton acceptor; for dehydratase activity" evidence="5">
    <location>
        <position position="2597"/>
    </location>
</feature>
<dbReference type="InterPro" id="IPR020806">
    <property type="entry name" value="PKS_PP-bd"/>
</dbReference>
<feature type="compositionally biased region" description="Low complexity" evidence="6">
    <location>
        <begin position="1975"/>
        <end position="1984"/>
    </location>
</feature>
<dbReference type="GO" id="GO:0004312">
    <property type="term" value="F:fatty acid synthase activity"/>
    <property type="evidence" value="ECO:0007669"/>
    <property type="project" value="TreeGrafter"/>
</dbReference>
<dbReference type="InterPro" id="IPR014030">
    <property type="entry name" value="Ketoacyl_synth_N"/>
</dbReference>
<dbReference type="Pfam" id="PF00550">
    <property type="entry name" value="PP-binding"/>
    <property type="match status" value="3"/>
</dbReference>
<dbReference type="Proteomes" id="UP000031599">
    <property type="component" value="Unassembled WGS sequence"/>
</dbReference>
<dbReference type="Pfam" id="PF22621">
    <property type="entry name" value="CurL-like_PKS_C"/>
    <property type="match status" value="1"/>
</dbReference>
<keyword evidence="1" id="KW-0596">Phosphopantetheine</keyword>
<accession>A0A0C2D250</accession>
<dbReference type="PROSITE" id="PS52004">
    <property type="entry name" value="KS3_2"/>
    <property type="match status" value="3"/>
</dbReference>
<dbReference type="Pfam" id="PF16197">
    <property type="entry name" value="KAsynt_C_assoc"/>
    <property type="match status" value="2"/>
</dbReference>
<dbReference type="InterPro" id="IPR009081">
    <property type="entry name" value="PP-bd_ACP"/>
</dbReference>
<comment type="caution">
    <text evidence="10">The sequence shown here is derived from an EMBL/GenBank/DDBJ whole genome shotgun (WGS) entry which is preliminary data.</text>
</comment>
<keyword evidence="3" id="KW-0808">Transferase</keyword>
<dbReference type="InterPro" id="IPR032821">
    <property type="entry name" value="PKS_assoc"/>
</dbReference>
<feature type="region of interest" description="Disordered" evidence="6">
    <location>
        <begin position="831"/>
        <end position="861"/>
    </location>
</feature>
<dbReference type="InterPro" id="IPR016035">
    <property type="entry name" value="Acyl_Trfase/lysoPLipase"/>
</dbReference>
<dbReference type="SUPFAM" id="SSF53901">
    <property type="entry name" value="Thiolase-like"/>
    <property type="match status" value="3"/>
</dbReference>
<dbReference type="InterPro" id="IPR042104">
    <property type="entry name" value="PKS_dehydratase_sf"/>
</dbReference>
<feature type="domain" description="Carrier" evidence="7">
    <location>
        <begin position="862"/>
        <end position="936"/>
    </location>
</feature>
<dbReference type="SUPFAM" id="SSF55048">
    <property type="entry name" value="Probable ACP-binding domain of malonyl-CoA ACP transacylase"/>
    <property type="match status" value="2"/>
</dbReference>
<dbReference type="InterPro" id="IPR016039">
    <property type="entry name" value="Thiolase-like"/>
</dbReference>
<protein>
    <submittedName>
        <fullName evidence="10">Malonyl CoA-acyl carrier protein transacylase</fullName>
    </submittedName>
</protein>
<feature type="region of interest" description="C-terminal hotdog fold" evidence="5">
    <location>
        <begin position="2708"/>
        <end position="2851"/>
    </location>
</feature>
<dbReference type="PROSITE" id="PS52019">
    <property type="entry name" value="PKS_MFAS_DH"/>
    <property type="match status" value="1"/>
</dbReference>
<dbReference type="Gene3D" id="1.10.1200.10">
    <property type="entry name" value="ACP-like"/>
    <property type="match status" value="3"/>
</dbReference>
<feature type="domain" description="Carrier" evidence="7">
    <location>
        <begin position="2867"/>
        <end position="2937"/>
    </location>
</feature>
<proteinExistence type="predicted"/>
<dbReference type="SMART" id="SM00825">
    <property type="entry name" value="PKS_KS"/>
    <property type="match status" value="3"/>
</dbReference>
<dbReference type="Pfam" id="PF00698">
    <property type="entry name" value="Acyl_transf_1"/>
    <property type="match status" value="2"/>
</dbReference>
<dbReference type="InterPro" id="IPR001227">
    <property type="entry name" value="Ac_transferase_dom_sf"/>
</dbReference>
<feature type="domain" description="PKS/mFAS DH" evidence="9">
    <location>
        <begin position="2564"/>
        <end position="2851"/>
    </location>
</feature>
<dbReference type="PROSITE" id="PS50075">
    <property type="entry name" value="CARRIER"/>
    <property type="match status" value="3"/>
</dbReference>
<dbReference type="PANTHER" id="PTHR43775:SF37">
    <property type="entry name" value="SI:DKEY-61P9.11"/>
    <property type="match status" value="1"/>
</dbReference>
<dbReference type="SUPFAM" id="SSF52151">
    <property type="entry name" value="FabD/lysophospholipase-like"/>
    <property type="match status" value="2"/>
</dbReference>
<dbReference type="EMBL" id="JMCC02000026">
    <property type="protein sequence ID" value="KIG17331.1"/>
    <property type="molecule type" value="Genomic_DNA"/>
</dbReference>
<dbReference type="Gene3D" id="3.10.129.110">
    <property type="entry name" value="Polyketide synthase dehydratase"/>
    <property type="match status" value="1"/>
</dbReference>
<sequence>MGHDAVAMPGPQRRPSLGGGAIEPAGYLRDIAGFDPQSFNISPAEARELDPQQRLLLELGWELFEDAGIRPQAMAGTRTGVFVGAMWSEYAELVARSEIGPHTGLGSDPSILSARLAHHWDLRGPALTVQTASSSSLMAVHLACQSVWRGESDVAIAGGVSLIVSSRSTTIMQAAGTQSPHGRSRAFDVRADGYVRGEGAALILLVPLREAVDRRLPTYCVLHSTAANQDGRSESLTRPSLAAQFKVLRAAQIGAGLGPNDITYIEAHGTGTALGDATELAALAAVFGDPGREQRPLRVGSLKPSIGHLEAASGIAGLVKAALSLERGVLPPTLHCEQPSSAIVGELEIQRGLEPWPQGHPRYAGVSAFGWGGTNVHVILGAAPEGPAPACGAGDEPERPHMFVLSARDPRALEARARAVLEHLTVEGQAPALTDLCHTAGSLRTHHEYRLAHVASTPDQLRAQLEVELGELNQRSSAAARETGPVFVFAGSGGDWAGMGRELLSKQPTFGVAWRRCDEVLRPLLGASLVDRLTEASGAPMPPSLAQPAVFCLQVALAELWRSWGIEAGVAVGHSFGEIAAAHVAGALSLEDAAKVVVARGQLIDEVMGAGATALIGLPPDQLGGELEARPELSIAGHNDPRTTLISGRSASVDELVHALASQGVFCRRIEMPFAGHSSMMDPLRDRLRAALAGIRPQPTHTPLVSTVTGEAIAGETLDAEYWVRNLRDQVRFAAAISGLSSAGHQIFVELSARPLLSSSIRACARAVDRRCVVVASLRGDGSSESTVMLEGLGQLYRAGYEPTFSAIEPSGRAVRLPSYPWTRAPYWREGGDRSRGAAGPEQAKPAIEPTRGGPRSRAGQPELSARIRSLIGELLGLGASELSDSRPLRDYGLDSLLRMELRARLGRDLGIELPVSFAVDHPTVAAMVEALRATTPVAVEVNTPISALDPVSVASDDAIAIVGVSCRLPGADDIDEFWQLLMAGRDAMVEVPPARWSLADWYDEDPRAEGKMYMREGGFLRQDPREFDAGFFDISSREARSLDPQQRLLLEVGWEALEDAGVPPTCLRGSETGVFVGVSTHEYGQRHIDSGSAEQLDAYSLTGNSPSVASGRLAFALGLEGPVMSVDTACSSALTALHLACKSLRDRECELALAGAVDLLLSPVYAMYWCRVKMLSPSNRSRSFDAAADGFAKGEGCVVVALKRLSDARRDGDTIRAVIRGSAVVHDGRAGGLTVPSGRAQVRALRRALRDAGVEAGALSYIEGHGTGGAVADAIEVEALGQVLAETRGTDDPPIHLGSVKANIGHLGASGGLAGVVKLVCALEHAMLPPQPNFGEPSPHVPWQRLPFVVPREPTTWRPVAGTRLASVSSIGLGGTTATLILEQAPTYTAVPPAGAGGAHLFMLSGRTESALRALAGRCADAAALRDPGVTLDDLVHSSARGRDHLGERAVVVTRSREHLREALRDLAEQRSRPEVLRGRADIAPKIVFVFTGVGSQWPGMGLDLLGREGEFRRAFEQCEQVFRAHGIASLSDELRAAGGRKRFDSIEIAQPTIFSIEVALVALWRSWGVEPEVVVGHSMGEFAAAHTAGILTLEQAAEVLVHRGELLATAAGGGTMAVVGLSGDEVRDLLGDTAPARCCVATTNGPKTTVVAGVHEAIEGLMSALEERGVFCRKLEVEAAYHSPQMNGLYDELVGRMPDLRPAPGRLAMYSTLDADWAEGSRLDIHYWARNMRDEVRFADAMQSLMGEGPAVMLEIGPNPDLRWAMNECLQRAGTEQVTILPSMRRDQPAQGVLATSLAALHVCGASFDFDAVIPRGRRVALPHYPWQRRRYWLEAPRPAAASGLVPTQPDHAPGDEIVPTIRHANLREAWRAWPNGEKHQRLRDALRDHVVLQLALGSDDELGPHTSFAALGMDSFMAMSLADQLGRELELELSSTLVYDCPDLERLFDFLRGRLESETATSPIAPRPALASVPQRPRVSSSRSDETIAVIGAGCRLPGGVVDLDSLWQLLDEGRDAITQIPTSRFDLERWYDPELARPGSMYTREAGLLDDVRGFDAAFFGISPREAVAMDPQHRLTLEVSWEALEHAGIRPSELDGSLAGVFLGICSNDYSRRHIDAGVPERVDAFSRMGIAYSVAAGRVAYALGLRGPAVAIDTACSSSLVAIHNACASLRSAECELALAGGVNVLLKPEVFASLCKLDVLSRSGRVRAFSAAADGYVRAEGCAMVVLKPLSAAERDGDRVLGLIRGSAVGHNGRSNGLSAPSRDAQAQVIRAALDRAGIEPDQLDYVEAHGTGTRLGDAIELQALHTVFGERDTELPVGSLKTNMGHLEASAGVAGVLKVISAMQHDSIPKQLHFDQPSPNIDWRTPLRVVATPHRWARTEGRLAGVSSFGANGTNAHLVLEQGRAIADAEVAAPGPYLLVLSARSALALEQLAAAYKARLASDQHARLADVCFTAACRRDHHQHRLACIANDAAGMYAALAGDPGSQVPRSQDEAWAALEQLAARYRGGEQIDFGPLYGQRGHVVDLPRYPWQHLDHWLEQPDSGSLQARTTDANHPLLRERSDLGLAPRTWVWSVEIDAARQPYLHGHRFRGLPVATGAIHIELALAAASRVLGGSASWVGDVELPQALLVPERGPRLLRFVLSELVGEDSTTRCAFQTLELDRHGAGTLLAKGEIRGPENQRTPATTLDLEALRQACNESWQPERVYAELAIRGFDFGPAFRRIERLWLGEGQAIAELSLPIELGTNASAHVLHPAFLDACTHVMLPLLPNNAHYLGLGFKALVIRTLPRPGTSTWAITRLRESADASSHRADLTLVDAAGQELLQVRGLCFKALAQVTRGPEGPASVPSHEIVTAAQLEARIRDAVRRVGNFPADHPLSRDQPLAELGFDSLMIVELLAELESEFGRRPRDLVPSVASLCAALQPT</sequence>
<dbReference type="InterPro" id="IPR018201">
    <property type="entry name" value="Ketoacyl_synth_AS"/>
</dbReference>
<dbReference type="InterPro" id="IPR020841">
    <property type="entry name" value="PKS_Beta-ketoAc_synthase_dom"/>
</dbReference>